<proteinExistence type="predicted"/>
<accession>A0A382ST10</accession>
<reference evidence="1" key="1">
    <citation type="submission" date="2018-05" db="EMBL/GenBank/DDBJ databases">
        <authorList>
            <person name="Lanie J.A."/>
            <person name="Ng W.-L."/>
            <person name="Kazmierczak K.M."/>
            <person name="Andrzejewski T.M."/>
            <person name="Davidsen T.M."/>
            <person name="Wayne K.J."/>
            <person name="Tettelin H."/>
            <person name="Glass J.I."/>
            <person name="Rusch D."/>
            <person name="Podicherti R."/>
            <person name="Tsui H.-C.T."/>
            <person name="Winkler M.E."/>
        </authorList>
    </citation>
    <scope>NUCLEOTIDE SEQUENCE</scope>
</reference>
<dbReference type="Gene3D" id="3.40.50.720">
    <property type="entry name" value="NAD(P)-binding Rossmann-like Domain"/>
    <property type="match status" value="1"/>
</dbReference>
<dbReference type="SUPFAM" id="SSF51735">
    <property type="entry name" value="NAD(P)-binding Rossmann-fold domains"/>
    <property type="match status" value="1"/>
</dbReference>
<feature type="non-terminal residue" evidence="1">
    <location>
        <position position="32"/>
    </location>
</feature>
<sequence length="32" mass="3122">VVVSGASRGIGRAVAELLLEGGARVVGIARST</sequence>
<evidence type="ECO:0000313" key="1">
    <source>
        <dbReference type="EMBL" id="SVD12625.1"/>
    </source>
</evidence>
<dbReference type="InterPro" id="IPR036291">
    <property type="entry name" value="NAD(P)-bd_dom_sf"/>
</dbReference>
<organism evidence="1">
    <name type="scientific">marine metagenome</name>
    <dbReference type="NCBI Taxonomy" id="408172"/>
    <lineage>
        <taxon>unclassified sequences</taxon>
        <taxon>metagenomes</taxon>
        <taxon>ecological metagenomes</taxon>
    </lineage>
</organism>
<protein>
    <submittedName>
        <fullName evidence="1">Uncharacterized protein</fullName>
    </submittedName>
</protein>
<dbReference type="EMBL" id="UINC01131114">
    <property type="protein sequence ID" value="SVD12625.1"/>
    <property type="molecule type" value="Genomic_DNA"/>
</dbReference>
<dbReference type="AlphaFoldDB" id="A0A382ST10"/>
<gene>
    <name evidence="1" type="ORF">METZ01_LOCUS365479</name>
</gene>
<name>A0A382ST10_9ZZZZ</name>
<feature type="non-terminal residue" evidence="1">
    <location>
        <position position="1"/>
    </location>
</feature>